<sequence>MHSGGCVRKDPQEKAVEEASDYLARLPYELIECIAKFLQPPSWPPSDSVITDWYNLPSPQSQKDLWSLALVCRRFYRIISSDLMKSLVHDFGCKNRKEEVPSYELRYRWLCQSPPVEIDSRRQIRNLFLYDLSNYTYPGVVNRRMLDLLHCFSNSLETLVLKGFCASILLETLMDSPSTRISSLKVLKLYTYTISVQSFSAIYNAFPNLSGLTIDAINIEDHGNQEIIQPIRTKITSIDIGTRLYATKEIQSLRRALEPVIPTLKLVSLHGEYSDGLEPIVDILNQAPIESLFLTFRNEFPHVFMSIKIPSLTTLYISTYASCSQNFWSASNIHPVSHLIIRTSGCPLGFVEKEKHLCLGKNLNCLRIQSLCSGLNEKTTERMDREVRVWCRERGIEFVNEDREKKIIEPHDAYRYI</sequence>
<comment type="caution">
    <text evidence="1">The sequence shown here is derived from an EMBL/GenBank/DDBJ whole genome shotgun (WGS) entry which is preliminary data.</text>
</comment>
<keyword evidence="2" id="KW-1185">Reference proteome</keyword>
<dbReference type="InterPro" id="IPR032675">
    <property type="entry name" value="LRR_dom_sf"/>
</dbReference>
<name>A0AAV0AKJ4_PHAPC</name>
<dbReference type="Proteomes" id="UP001153365">
    <property type="component" value="Unassembled WGS sequence"/>
</dbReference>
<dbReference type="SUPFAM" id="SSF81383">
    <property type="entry name" value="F-box domain"/>
    <property type="match status" value="1"/>
</dbReference>
<gene>
    <name evidence="1" type="ORF">PPACK8108_LOCUS2852</name>
</gene>
<dbReference type="CDD" id="cd09917">
    <property type="entry name" value="F-box_SF"/>
    <property type="match status" value="1"/>
</dbReference>
<accession>A0AAV0AKJ4</accession>
<dbReference type="EMBL" id="CALTRL010000495">
    <property type="protein sequence ID" value="CAH7668354.1"/>
    <property type="molecule type" value="Genomic_DNA"/>
</dbReference>
<evidence type="ECO:0008006" key="3">
    <source>
        <dbReference type="Google" id="ProtNLM"/>
    </source>
</evidence>
<protein>
    <recommendedName>
        <fullName evidence="3">F-box domain-containing protein</fullName>
    </recommendedName>
</protein>
<proteinExistence type="predicted"/>
<organism evidence="1 2">
    <name type="scientific">Phakopsora pachyrhizi</name>
    <name type="common">Asian soybean rust disease fungus</name>
    <dbReference type="NCBI Taxonomy" id="170000"/>
    <lineage>
        <taxon>Eukaryota</taxon>
        <taxon>Fungi</taxon>
        <taxon>Dikarya</taxon>
        <taxon>Basidiomycota</taxon>
        <taxon>Pucciniomycotina</taxon>
        <taxon>Pucciniomycetes</taxon>
        <taxon>Pucciniales</taxon>
        <taxon>Phakopsoraceae</taxon>
        <taxon>Phakopsora</taxon>
    </lineage>
</organism>
<dbReference type="AlphaFoldDB" id="A0AAV0AKJ4"/>
<evidence type="ECO:0000313" key="2">
    <source>
        <dbReference type="Proteomes" id="UP001153365"/>
    </source>
</evidence>
<dbReference type="InterPro" id="IPR036047">
    <property type="entry name" value="F-box-like_dom_sf"/>
</dbReference>
<reference evidence="1" key="1">
    <citation type="submission" date="2022-06" db="EMBL/GenBank/DDBJ databases">
        <authorList>
            <consortium name="SYNGENTA / RWTH Aachen University"/>
        </authorList>
    </citation>
    <scope>NUCLEOTIDE SEQUENCE</scope>
</reference>
<dbReference type="Gene3D" id="3.80.10.10">
    <property type="entry name" value="Ribonuclease Inhibitor"/>
    <property type="match status" value="1"/>
</dbReference>
<evidence type="ECO:0000313" key="1">
    <source>
        <dbReference type="EMBL" id="CAH7668354.1"/>
    </source>
</evidence>